<reference evidence="3 4" key="1">
    <citation type="journal article" date="2004" name="Science">
        <title>The genome of the diatom Thalassiosira pseudonana: ecology, evolution, and metabolism.</title>
        <authorList>
            <person name="Armbrust E.V."/>
            <person name="Berges J.A."/>
            <person name="Bowler C."/>
            <person name="Green B.R."/>
            <person name="Martinez D."/>
            <person name="Putnam N.H."/>
            <person name="Zhou S."/>
            <person name="Allen A.E."/>
            <person name="Apt K.E."/>
            <person name="Bechner M."/>
            <person name="Brzezinski M.A."/>
            <person name="Chaal B.K."/>
            <person name="Chiovitti A."/>
            <person name="Davis A.K."/>
            <person name="Demarest M.S."/>
            <person name="Detter J.C."/>
            <person name="Glavina T."/>
            <person name="Goodstein D."/>
            <person name="Hadi M.Z."/>
            <person name="Hellsten U."/>
            <person name="Hildebrand M."/>
            <person name="Jenkins B.D."/>
            <person name="Jurka J."/>
            <person name="Kapitonov V.V."/>
            <person name="Kroger N."/>
            <person name="Lau W.W."/>
            <person name="Lane T.W."/>
            <person name="Larimer F.W."/>
            <person name="Lippmeier J.C."/>
            <person name="Lucas S."/>
            <person name="Medina M."/>
            <person name="Montsant A."/>
            <person name="Obornik M."/>
            <person name="Parker M.S."/>
            <person name="Palenik B."/>
            <person name="Pazour G.J."/>
            <person name="Richardson P.M."/>
            <person name="Rynearson T.A."/>
            <person name="Saito M.A."/>
            <person name="Schwartz D.C."/>
            <person name="Thamatrakoln K."/>
            <person name="Valentin K."/>
            <person name="Vardi A."/>
            <person name="Wilkerson F.P."/>
            <person name="Rokhsar D.S."/>
        </authorList>
    </citation>
    <scope>NUCLEOTIDE SEQUENCE [LARGE SCALE GENOMIC DNA]</scope>
    <source>
        <strain evidence="3 4">CCMP1335</strain>
    </source>
</reference>
<organism evidence="3 4">
    <name type="scientific">Thalassiosira pseudonana</name>
    <name type="common">Marine diatom</name>
    <name type="synonym">Cyclotella nana</name>
    <dbReference type="NCBI Taxonomy" id="35128"/>
    <lineage>
        <taxon>Eukaryota</taxon>
        <taxon>Sar</taxon>
        <taxon>Stramenopiles</taxon>
        <taxon>Ochrophyta</taxon>
        <taxon>Bacillariophyta</taxon>
        <taxon>Coscinodiscophyceae</taxon>
        <taxon>Thalassiosirophycidae</taxon>
        <taxon>Thalassiosirales</taxon>
        <taxon>Thalassiosiraceae</taxon>
        <taxon>Thalassiosira</taxon>
    </lineage>
</organism>
<dbReference type="InterPro" id="IPR002110">
    <property type="entry name" value="Ankyrin_rpt"/>
</dbReference>
<dbReference type="GeneID" id="7452864"/>
<dbReference type="RefSeq" id="XP_002291863.1">
    <property type="nucleotide sequence ID" value="XM_002291827.1"/>
</dbReference>
<proteinExistence type="predicted"/>
<dbReference type="GO" id="GO:0051015">
    <property type="term" value="F:actin filament binding"/>
    <property type="evidence" value="ECO:0000318"/>
    <property type="project" value="GO_Central"/>
</dbReference>
<accession>B8C7A8</accession>
<evidence type="ECO:0000256" key="2">
    <source>
        <dbReference type="ARBA" id="ARBA00023043"/>
    </source>
</evidence>
<dbReference type="OMA" id="CELFAGD"/>
<dbReference type="Pfam" id="PF12796">
    <property type="entry name" value="Ank_2"/>
    <property type="match status" value="1"/>
</dbReference>
<dbReference type="KEGG" id="tps:THAPSDRAFT_7709"/>
<dbReference type="EMBL" id="CM000644">
    <property type="protein sequence ID" value="EED90714.1"/>
    <property type="molecule type" value="Genomic_DNA"/>
</dbReference>
<dbReference type="PANTHER" id="PTHR24153">
    <property type="entry name" value="ESPIN"/>
    <property type="match status" value="1"/>
</dbReference>
<dbReference type="InterPro" id="IPR052420">
    <property type="entry name" value="Espin/Espin-like"/>
</dbReference>
<evidence type="ECO:0000313" key="4">
    <source>
        <dbReference type="Proteomes" id="UP000001449"/>
    </source>
</evidence>
<gene>
    <name evidence="3" type="ORF">THAPSDRAFT_7709</name>
</gene>
<dbReference type="SUPFAM" id="SSF48403">
    <property type="entry name" value="Ankyrin repeat"/>
    <property type="match status" value="1"/>
</dbReference>
<reference evidence="3 4" key="2">
    <citation type="journal article" date="2008" name="Nature">
        <title>The Phaeodactylum genome reveals the evolutionary history of diatom genomes.</title>
        <authorList>
            <person name="Bowler C."/>
            <person name="Allen A.E."/>
            <person name="Badger J.H."/>
            <person name="Grimwood J."/>
            <person name="Jabbari K."/>
            <person name="Kuo A."/>
            <person name="Maheswari U."/>
            <person name="Martens C."/>
            <person name="Maumus F."/>
            <person name="Otillar R.P."/>
            <person name="Rayko E."/>
            <person name="Salamov A."/>
            <person name="Vandepoele K."/>
            <person name="Beszteri B."/>
            <person name="Gruber A."/>
            <person name="Heijde M."/>
            <person name="Katinka M."/>
            <person name="Mock T."/>
            <person name="Valentin K."/>
            <person name="Verret F."/>
            <person name="Berges J.A."/>
            <person name="Brownlee C."/>
            <person name="Cadoret J.P."/>
            <person name="Chiovitti A."/>
            <person name="Choi C.J."/>
            <person name="Coesel S."/>
            <person name="De Martino A."/>
            <person name="Detter J.C."/>
            <person name="Durkin C."/>
            <person name="Falciatore A."/>
            <person name="Fournet J."/>
            <person name="Haruta M."/>
            <person name="Huysman M.J."/>
            <person name="Jenkins B.D."/>
            <person name="Jiroutova K."/>
            <person name="Jorgensen R.E."/>
            <person name="Joubert Y."/>
            <person name="Kaplan A."/>
            <person name="Kroger N."/>
            <person name="Kroth P.G."/>
            <person name="La Roche J."/>
            <person name="Lindquist E."/>
            <person name="Lommer M."/>
            <person name="Martin-Jezequel V."/>
            <person name="Lopez P.J."/>
            <person name="Lucas S."/>
            <person name="Mangogna M."/>
            <person name="McGinnis K."/>
            <person name="Medlin L.K."/>
            <person name="Montsant A."/>
            <person name="Oudot-Le Secq M.P."/>
            <person name="Napoli C."/>
            <person name="Obornik M."/>
            <person name="Parker M.S."/>
            <person name="Petit J.L."/>
            <person name="Porcel B.M."/>
            <person name="Poulsen N."/>
            <person name="Robison M."/>
            <person name="Rychlewski L."/>
            <person name="Rynearson T.A."/>
            <person name="Schmutz J."/>
            <person name="Shapiro H."/>
            <person name="Siaut M."/>
            <person name="Stanley M."/>
            <person name="Sussman M.R."/>
            <person name="Taylor A.R."/>
            <person name="Vardi A."/>
            <person name="von Dassow P."/>
            <person name="Vyverman W."/>
            <person name="Willis A."/>
            <person name="Wyrwicz L.S."/>
            <person name="Rokhsar D.S."/>
            <person name="Weissenbach J."/>
            <person name="Armbrust E.V."/>
            <person name="Green B.R."/>
            <person name="Van de Peer Y."/>
            <person name="Grigoriev I.V."/>
        </authorList>
    </citation>
    <scope>NUCLEOTIDE SEQUENCE [LARGE SCALE GENOMIC DNA]</scope>
    <source>
        <strain evidence="3 4">CCMP1335</strain>
    </source>
</reference>
<dbReference type="InParanoid" id="B8C7A8"/>
<dbReference type="AlphaFoldDB" id="B8C7A8"/>
<keyword evidence="1" id="KW-0677">Repeat</keyword>
<evidence type="ECO:0000313" key="3">
    <source>
        <dbReference type="EMBL" id="EED90714.1"/>
    </source>
</evidence>
<sequence>MPTDEMTYLTVLLTTIETQNWRSLEYLLLKEPLVFTTCADRISNSPGLNGMTILHSAMRYGNLPSHLVELIIKLCPEAPSTVDCLGRTPLHIACGTRARLSSIKALVVAYPRACAVQDVDGKTPLHLACDNQCELFAGDEDIKRDPTSFETIEFLSLSYPSAVTLDDEDGMSPLEHVIVSDGADMNVVKLLQSVTRKQYKTQTSFGSDGIIIDNQNSILINKSLEYAKENRIIGRAARVSE</sequence>
<keyword evidence="4" id="KW-1185">Reference proteome</keyword>
<dbReference type="FunFam" id="1.25.40.20:FF:000603">
    <property type="entry name" value="Predicted protein"/>
    <property type="match status" value="1"/>
</dbReference>
<evidence type="ECO:0000256" key="1">
    <source>
        <dbReference type="ARBA" id="ARBA00022737"/>
    </source>
</evidence>
<dbReference type="PaxDb" id="35128-Thaps7709"/>
<protein>
    <submittedName>
        <fullName evidence="3">Uncharacterized protein</fullName>
    </submittedName>
</protein>
<name>B8C7A8_THAPS</name>
<dbReference type="Proteomes" id="UP000001449">
    <property type="component" value="Chromosome 8"/>
</dbReference>
<dbReference type="GO" id="GO:0051017">
    <property type="term" value="P:actin filament bundle assembly"/>
    <property type="evidence" value="ECO:0000318"/>
    <property type="project" value="GO_Central"/>
</dbReference>
<dbReference type="GO" id="GO:0005737">
    <property type="term" value="C:cytoplasm"/>
    <property type="evidence" value="ECO:0000318"/>
    <property type="project" value="GO_Central"/>
</dbReference>
<dbReference type="PANTHER" id="PTHR24153:SF8">
    <property type="entry name" value="FORKED, ISOFORM F"/>
    <property type="match status" value="1"/>
</dbReference>
<keyword evidence="2" id="KW-0040">ANK repeat</keyword>
<dbReference type="Gene3D" id="1.25.40.20">
    <property type="entry name" value="Ankyrin repeat-containing domain"/>
    <property type="match status" value="1"/>
</dbReference>
<dbReference type="InterPro" id="IPR036770">
    <property type="entry name" value="Ankyrin_rpt-contain_sf"/>
</dbReference>
<dbReference type="SMART" id="SM00248">
    <property type="entry name" value="ANK"/>
    <property type="match status" value="4"/>
</dbReference>
<dbReference type="HOGENOM" id="CLU_1232034_0_0_1"/>